<keyword evidence="2" id="KW-1185">Reference proteome</keyword>
<accession>A0ABS5FYH5</accession>
<comment type="caution">
    <text evidence="1">The sequence shown here is derived from an EMBL/GenBank/DDBJ whole genome shotgun (WGS) entry which is preliminary data.</text>
</comment>
<protein>
    <recommendedName>
        <fullName evidence="3">DUF768 domain-containing protein</fullName>
    </recommendedName>
</protein>
<name>A0ABS5FYH5_9BRAD</name>
<evidence type="ECO:0008006" key="3">
    <source>
        <dbReference type="Google" id="ProtNLM"/>
    </source>
</evidence>
<dbReference type="RefSeq" id="WP_212495769.1">
    <property type="nucleotide sequence ID" value="NZ_JAFCJH010000130.1"/>
</dbReference>
<reference evidence="2" key="1">
    <citation type="journal article" date="2021" name="ISME J.">
        <title>Evolutionary origin and ecological implication of a unique nif island in free-living Bradyrhizobium lineages.</title>
        <authorList>
            <person name="Tao J."/>
        </authorList>
    </citation>
    <scope>NUCLEOTIDE SEQUENCE [LARGE SCALE GENOMIC DNA]</scope>
    <source>
        <strain evidence="2">SZCCT0434</strain>
    </source>
</reference>
<dbReference type="Proteomes" id="UP001315278">
    <property type="component" value="Unassembled WGS sequence"/>
</dbReference>
<evidence type="ECO:0000313" key="1">
    <source>
        <dbReference type="EMBL" id="MBR0801889.1"/>
    </source>
</evidence>
<proteinExistence type="predicted"/>
<sequence length="80" mass="8909">MPTKAREYVDFWIENSVHAAEQYGTPGASQNVKELVDRLVDGARGQGITREAMESEVGNLAEYIKAKLGAANQDEKDRRK</sequence>
<gene>
    <name evidence="1" type="ORF">JQ615_41925</name>
</gene>
<dbReference type="EMBL" id="JAFCJH010000130">
    <property type="protein sequence ID" value="MBR0801889.1"/>
    <property type="molecule type" value="Genomic_DNA"/>
</dbReference>
<evidence type="ECO:0000313" key="2">
    <source>
        <dbReference type="Proteomes" id="UP001315278"/>
    </source>
</evidence>
<organism evidence="1 2">
    <name type="scientific">Bradyrhizobium jicamae</name>
    <dbReference type="NCBI Taxonomy" id="280332"/>
    <lineage>
        <taxon>Bacteria</taxon>
        <taxon>Pseudomonadati</taxon>
        <taxon>Pseudomonadota</taxon>
        <taxon>Alphaproteobacteria</taxon>
        <taxon>Hyphomicrobiales</taxon>
        <taxon>Nitrobacteraceae</taxon>
        <taxon>Bradyrhizobium</taxon>
    </lineage>
</organism>